<dbReference type="InterPro" id="IPR052551">
    <property type="entry name" value="UV-DNA_repair_photolyase"/>
</dbReference>
<name>A0ABV6NRJ9_9ACTN</name>
<evidence type="ECO:0000313" key="1">
    <source>
        <dbReference type="EMBL" id="MFC0563398.1"/>
    </source>
</evidence>
<evidence type="ECO:0000313" key="2">
    <source>
        <dbReference type="Proteomes" id="UP001589894"/>
    </source>
</evidence>
<accession>A0ABV6NRJ9</accession>
<dbReference type="PANTHER" id="PTHR38657">
    <property type="entry name" value="SLR1343 PROTEIN"/>
    <property type="match status" value="1"/>
</dbReference>
<dbReference type="RefSeq" id="WP_377335859.1">
    <property type="nucleotide sequence ID" value="NZ_JBHLUE010000002.1"/>
</dbReference>
<gene>
    <name evidence="1" type="ORF">ACFFHU_04355</name>
</gene>
<dbReference type="Pfam" id="PF04244">
    <property type="entry name" value="DPRP"/>
    <property type="match status" value="1"/>
</dbReference>
<dbReference type="Gene3D" id="1.25.40.80">
    <property type="match status" value="1"/>
</dbReference>
<dbReference type="PANTHER" id="PTHR38657:SF1">
    <property type="entry name" value="SLR1343 PROTEIN"/>
    <property type="match status" value="1"/>
</dbReference>
<reference evidence="1 2" key="1">
    <citation type="submission" date="2024-09" db="EMBL/GenBank/DDBJ databases">
        <authorList>
            <person name="Sun Q."/>
            <person name="Mori K."/>
        </authorList>
    </citation>
    <scope>NUCLEOTIDE SEQUENCE [LARGE SCALE GENOMIC DNA]</scope>
    <source>
        <strain evidence="1 2">TBRC 2205</strain>
    </source>
</reference>
<dbReference type="Gene3D" id="1.10.10.1710">
    <property type="entry name" value="Deoxyribodipyrimidine photolyase-related"/>
    <property type="match status" value="1"/>
</dbReference>
<dbReference type="InterPro" id="IPR014729">
    <property type="entry name" value="Rossmann-like_a/b/a_fold"/>
</dbReference>
<dbReference type="Proteomes" id="UP001589894">
    <property type="component" value="Unassembled WGS sequence"/>
</dbReference>
<dbReference type="InterPro" id="IPR036134">
    <property type="entry name" value="Crypto/Photolyase_FAD-like_sf"/>
</dbReference>
<dbReference type="EMBL" id="JBHLUE010000002">
    <property type="protein sequence ID" value="MFC0563398.1"/>
    <property type="molecule type" value="Genomic_DNA"/>
</dbReference>
<proteinExistence type="predicted"/>
<dbReference type="SUPFAM" id="SSF48173">
    <property type="entry name" value="Cryptochrome/photolyase FAD-binding domain"/>
    <property type="match status" value="1"/>
</dbReference>
<organism evidence="1 2">
    <name type="scientific">Plantactinospora siamensis</name>
    <dbReference type="NCBI Taxonomy" id="555372"/>
    <lineage>
        <taxon>Bacteria</taxon>
        <taxon>Bacillati</taxon>
        <taxon>Actinomycetota</taxon>
        <taxon>Actinomycetes</taxon>
        <taxon>Micromonosporales</taxon>
        <taxon>Micromonosporaceae</taxon>
        <taxon>Plantactinospora</taxon>
    </lineage>
</organism>
<dbReference type="Gene3D" id="1.10.579.10">
    <property type="entry name" value="DNA Cyclobutane Dipyrimidine Photolyase, subunit A, domain 3"/>
    <property type="match status" value="1"/>
</dbReference>
<sequence length="485" mass="53902">MVLRWLPADQLGPHFLDDTEQRVLVIEAKGDFRGRRVHRQKAHLILSALRHRAAELGDRAVQLRVDTVPEAFERLREPVEVCHPTSRQALEFARTAGLTVLPARGFVTDHRDFVAWADSRRGALRVADFYRFARERHRVLLAGPAAAGAAATARGVVARRGSGSPVPPPPAPVEDEIDAEVRRELDRWAAEGIRFVGRDGPRRYPVTAAEAEARLAHFLTHRLPAYASLRRSVRSGDPYLAHSVLSPAFNLGLLDPLPVIRRVEQAGRAGGAPPAAVETFVRQLLGWRDFLWHLYWYFDPGFRSGNWLAAQEPVPDWFADLDADAVEAACLADALAGVRDGGWAHQEQRLMVLGNYALQRGWRPAELVSWFRDSFVDGSDWVMNATVIGLSQYADLGRIATDAYAADGSYLDRVSDHCGGCRYDPRRGLGDDACPFTGGFTSFLHRNQNRLRDNPRMLAAVRRLGSEDDLPGVLAQEEKRGSNPP</sequence>
<dbReference type="InterPro" id="IPR007357">
    <property type="entry name" value="PhrB-like"/>
</dbReference>
<keyword evidence="2" id="KW-1185">Reference proteome</keyword>
<dbReference type="Gene3D" id="3.40.50.620">
    <property type="entry name" value="HUPs"/>
    <property type="match status" value="1"/>
</dbReference>
<comment type="caution">
    <text evidence="1">The sequence shown here is derived from an EMBL/GenBank/DDBJ whole genome shotgun (WGS) entry which is preliminary data.</text>
</comment>
<protein>
    <submittedName>
        <fullName evidence="1">Cryptochrome/photolyase family protein</fullName>
    </submittedName>
</protein>